<comment type="caution">
    <text evidence="1">The sequence shown here is derived from an EMBL/GenBank/DDBJ whole genome shotgun (WGS) entry which is preliminary data.</text>
</comment>
<protein>
    <submittedName>
        <fullName evidence="1">Uncharacterized protein</fullName>
    </submittedName>
</protein>
<accession>A0A0P7ZHF5</accession>
<evidence type="ECO:0000313" key="1">
    <source>
        <dbReference type="EMBL" id="KPQ32148.1"/>
    </source>
</evidence>
<gene>
    <name evidence="1" type="ORF">HLUCCA11_22185</name>
</gene>
<reference evidence="1 2" key="1">
    <citation type="submission" date="2015-09" db="EMBL/GenBank/DDBJ databases">
        <title>Identification and resolution of microdiversity through metagenomic sequencing of parallel consortia.</title>
        <authorList>
            <person name="Nelson W.C."/>
            <person name="Romine M.F."/>
            <person name="Lindemann S.R."/>
        </authorList>
    </citation>
    <scope>NUCLEOTIDE SEQUENCE [LARGE SCALE GENOMIC DNA]</scope>
    <source>
        <strain evidence="1">Ana</strain>
    </source>
</reference>
<dbReference type="AlphaFoldDB" id="A0A0P7ZHF5"/>
<dbReference type="STRING" id="1666911.HLUCCA11_22185"/>
<organism evidence="1 2">
    <name type="scientific">Phormidesmis priestleyi Ana</name>
    <dbReference type="NCBI Taxonomy" id="1666911"/>
    <lineage>
        <taxon>Bacteria</taxon>
        <taxon>Bacillati</taxon>
        <taxon>Cyanobacteriota</taxon>
        <taxon>Cyanophyceae</taxon>
        <taxon>Leptolyngbyales</taxon>
        <taxon>Leptolyngbyaceae</taxon>
        <taxon>Phormidesmis</taxon>
    </lineage>
</organism>
<sequence length="108" mass="11930">MGKRYSPLDENDKIKDLAVVVAAALAQVFPNGGPIELTLGVSSPIFYQGIEEEMINELSKLTAGFSYGSHQYVVLLGWVGWVLFRRVFDLKCVLSSDFLMSTHAYVLG</sequence>
<dbReference type="EMBL" id="LJZR01000067">
    <property type="protein sequence ID" value="KPQ32148.1"/>
    <property type="molecule type" value="Genomic_DNA"/>
</dbReference>
<evidence type="ECO:0000313" key="2">
    <source>
        <dbReference type="Proteomes" id="UP000050465"/>
    </source>
</evidence>
<dbReference type="Proteomes" id="UP000050465">
    <property type="component" value="Unassembled WGS sequence"/>
</dbReference>
<name>A0A0P7ZHF5_9CYAN</name>
<proteinExistence type="predicted"/>